<evidence type="ECO:0000259" key="3">
    <source>
        <dbReference type="PROSITE" id="PS50930"/>
    </source>
</evidence>
<dbReference type="SUPFAM" id="SSF52172">
    <property type="entry name" value="CheY-like"/>
    <property type="match status" value="1"/>
</dbReference>
<dbReference type="InterPro" id="IPR046947">
    <property type="entry name" value="LytR-like"/>
</dbReference>
<dbReference type="Pfam" id="PF00072">
    <property type="entry name" value="Response_reg"/>
    <property type="match status" value="1"/>
</dbReference>
<feature type="domain" description="Response regulatory" evidence="2">
    <location>
        <begin position="4"/>
        <end position="117"/>
    </location>
</feature>
<organism evidence="4 5">
    <name type="scientific">Pedobacter rhodius</name>
    <dbReference type="NCBI Taxonomy" id="3004098"/>
    <lineage>
        <taxon>Bacteria</taxon>
        <taxon>Pseudomonadati</taxon>
        <taxon>Bacteroidota</taxon>
        <taxon>Sphingobacteriia</taxon>
        <taxon>Sphingobacteriales</taxon>
        <taxon>Sphingobacteriaceae</taxon>
        <taxon>Pedobacter</taxon>
    </lineage>
</organism>
<dbReference type="Gene3D" id="3.40.50.2300">
    <property type="match status" value="1"/>
</dbReference>
<dbReference type="PANTHER" id="PTHR37299">
    <property type="entry name" value="TRANSCRIPTIONAL REGULATOR-RELATED"/>
    <property type="match status" value="1"/>
</dbReference>
<dbReference type="PANTHER" id="PTHR37299:SF1">
    <property type="entry name" value="STAGE 0 SPORULATION PROTEIN A HOMOLOG"/>
    <property type="match status" value="1"/>
</dbReference>
<proteinExistence type="predicted"/>
<dbReference type="InterPro" id="IPR001789">
    <property type="entry name" value="Sig_transdc_resp-reg_receiver"/>
</dbReference>
<dbReference type="SMART" id="SM00448">
    <property type="entry name" value="REC"/>
    <property type="match status" value="1"/>
</dbReference>
<dbReference type="SMART" id="SM00850">
    <property type="entry name" value="LytTR"/>
    <property type="match status" value="1"/>
</dbReference>
<dbReference type="PROSITE" id="PS50110">
    <property type="entry name" value="RESPONSE_REGULATORY"/>
    <property type="match status" value="1"/>
</dbReference>
<dbReference type="EMBL" id="JAPWGL010000002">
    <property type="protein sequence ID" value="MCZ4222920.1"/>
    <property type="molecule type" value="Genomic_DNA"/>
</dbReference>
<protein>
    <submittedName>
        <fullName evidence="4">LytTR family DNA-binding domain-containing protein</fullName>
    </submittedName>
</protein>
<evidence type="ECO:0000256" key="1">
    <source>
        <dbReference type="PROSITE-ProRule" id="PRU00169"/>
    </source>
</evidence>
<feature type="domain" description="HTH LytTR-type" evidence="3">
    <location>
        <begin position="136"/>
        <end position="208"/>
    </location>
</feature>
<gene>
    <name evidence="4" type="ORF">O0931_06375</name>
</gene>
<name>A0ABT4KVF7_9SPHI</name>
<feature type="modified residue" description="4-aspartylphosphate" evidence="1">
    <location>
        <position position="56"/>
    </location>
</feature>
<dbReference type="RefSeq" id="WP_269414723.1">
    <property type="nucleotide sequence ID" value="NZ_JAPWGL010000002.1"/>
</dbReference>
<dbReference type="PROSITE" id="PS50930">
    <property type="entry name" value="HTH_LYTTR"/>
    <property type="match status" value="1"/>
</dbReference>
<keyword evidence="4" id="KW-0238">DNA-binding</keyword>
<dbReference type="InterPro" id="IPR011006">
    <property type="entry name" value="CheY-like_superfamily"/>
</dbReference>
<evidence type="ECO:0000313" key="4">
    <source>
        <dbReference type="EMBL" id="MCZ4222920.1"/>
    </source>
</evidence>
<keyword evidence="1" id="KW-0597">Phosphoprotein</keyword>
<reference evidence="4" key="1">
    <citation type="submission" date="2022-12" db="EMBL/GenBank/DDBJ databases">
        <title>Genome sequence of SJ11.</title>
        <authorList>
            <person name="Woo H."/>
        </authorList>
    </citation>
    <scope>NUCLEOTIDE SEQUENCE</scope>
    <source>
        <strain evidence="4">SJ11</strain>
    </source>
</reference>
<keyword evidence="5" id="KW-1185">Reference proteome</keyword>
<dbReference type="Pfam" id="PF04397">
    <property type="entry name" value="LytTR"/>
    <property type="match status" value="1"/>
</dbReference>
<accession>A0ABT4KVF7</accession>
<evidence type="ECO:0000313" key="5">
    <source>
        <dbReference type="Proteomes" id="UP001144341"/>
    </source>
</evidence>
<comment type="caution">
    <text evidence="4">The sequence shown here is derived from an EMBL/GenBank/DDBJ whole genome shotgun (WGS) entry which is preliminary data.</text>
</comment>
<dbReference type="GO" id="GO:0003677">
    <property type="term" value="F:DNA binding"/>
    <property type="evidence" value="ECO:0007669"/>
    <property type="project" value="UniProtKB-KW"/>
</dbReference>
<sequence>MKLFSIVIDDEPHAANELETLLERTPGIENLQSFNDVESAITFLNTRGKIDVIFSDIMMPGINGIVAAELFRSHCDFLIFVTAHRDFALQAFDAMAAGYLMKPLRQEALLKQIAEISRKRIKPSEPAAKEGEFIMIKGSNKNSFTKVVFKDIIYIEAMLNYVKITTVRGSELTYIGLKSIEESLNGKKNFLRISRSVIISLDHLDRVDGNTVRMGDKTNFTVGESYRNAFYAFLRSQAVNP</sequence>
<dbReference type="InterPro" id="IPR007492">
    <property type="entry name" value="LytTR_DNA-bd_dom"/>
</dbReference>
<evidence type="ECO:0000259" key="2">
    <source>
        <dbReference type="PROSITE" id="PS50110"/>
    </source>
</evidence>
<dbReference type="Proteomes" id="UP001144341">
    <property type="component" value="Unassembled WGS sequence"/>
</dbReference>
<dbReference type="Gene3D" id="2.40.50.1020">
    <property type="entry name" value="LytTr DNA-binding domain"/>
    <property type="match status" value="1"/>
</dbReference>